<gene>
    <name evidence="2" type="ORF">MSPICULIGERA_LOCUS21945</name>
</gene>
<dbReference type="AlphaFoldDB" id="A0AA36DAR9"/>
<organism evidence="2 3">
    <name type="scientific">Mesorhabditis spiculigera</name>
    <dbReference type="NCBI Taxonomy" id="96644"/>
    <lineage>
        <taxon>Eukaryota</taxon>
        <taxon>Metazoa</taxon>
        <taxon>Ecdysozoa</taxon>
        <taxon>Nematoda</taxon>
        <taxon>Chromadorea</taxon>
        <taxon>Rhabditida</taxon>
        <taxon>Rhabditina</taxon>
        <taxon>Rhabditomorpha</taxon>
        <taxon>Rhabditoidea</taxon>
        <taxon>Rhabditidae</taxon>
        <taxon>Mesorhabditinae</taxon>
        <taxon>Mesorhabditis</taxon>
    </lineage>
</organism>
<feature type="signal peptide" evidence="1">
    <location>
        <begin position="1"/>
        <end position="20"/>
    </location>
</feature>
<reference evidence="2" key="1">
    <citation type="submission" date="2023-06" db="EMBL/GenBank/DDBJ databases">
        <authorList>
            <person name="Delattre M."/>
        </authorList>
    </citation>
    <scope>NUCLEOTIDE SEQUENCE</scope>
    <source>
        <strain evidence="2">AF72</strain>
    </source>
</reference>
<protein>
    <submittedName>
        <fullName evidence="2">Uncharacterized protein</fullName>
    </submittedName>
</protein>
<evidence type="ECO:0000313" key="2">
    <source>
        <dbReference type="EMBL" id="CAJ0583876.1"/>
    </source>
</evidence>
<feature type="chain" id="PRO_5041229165" evidence="1">
    <location>
        <begin position="21"/>
        <end position="71"/>
    </location>
</feature>
<evidence type="ECO:0000256" key="1">
    <source>
        <dbReference type="SAM" id="SignalP"/>
    </source>
</evidence>
<feature type="non-terminal residue" evidence="2">
    <location>
        <position position="1"/>
    </location>
</feature>
<keyword evidence="3" id="KW-1185">Reference proteome</keyword>
<evidence type="ECO:0000313" key="3">
    <source>
        <dbReference type="Proteomes" id="UP001177023"/>
    </source>
</evidence>
<dbReference type="Proteomes" id="UP001177023">
    <property type="component" value="Unassembled WGS sequence"/>
</dbReference>
<name>A0AA36DAR9_9BILA</name>
<keyword evidence="1" id="KW-0732">Signal</keyword>
<accession>A0AA36DAR9</accession>
<dbReference type="EMBL" id="CATQJA010002665">
    <property type="protein sequence ID" value="CAJ0583876.1"/>
    <property type="molecule type" value="Genomic_DNA"/>
</dbReference>
<comment type="caution">
    <text evidence="2">The sequence shown here is derived from an EMBL/GenBank/DDBJ whole genome shotgun (WGS) entry which is preliminary data.</text>
</comment>
<sequence>MNANHFLSFVILAILTLLSAAYPYEIPANYVEQREAKRFRGEPIRFGERSPREPIRFGKRTPAEELEDFLY</sequence>
<proteinExistence type="predicted"/>